<comment type="caution">
    <text evidence="1">The sequence shown here is derived from an EMBL/GenBank/DDBJ whole genome shotgun (WGS) entry which is preliminary data.</text>
</comment>
<keyword evidence="2" id="KW-1185">Reference proteome</keyword>
<gene>
    <name evidence="1" type="ORF">CCACVL1_16503</name>
</gene>
<dbReference type="Proteomes" id="UP000188268">
    <property type="component" value="Unassembled WGS sequence"/>
</dbReference>
<reference evidence="1 2" key="1">
    <citation type="submission" date="2013-09" db="EMBL/GenBank/DDBJ databases">
        <title>Corchorus capsularis genome sequencing.</title>
        <authorList>
            <person name="Alam M."/>
            <person name="Haque M.S."/>
            <person name="Islam M.S."/>
            <person name="Emdad E.M."/>
            <person name="Islam M.M."/>
            <person name="Ahmed B."/>
            <person name="Halim A."/>
            <person name="Hossen Q.M.M."/>
            <person name="Hossain M.Z."/>
            <person name="Ahmed R."/>
            <person name="Khan M.M."/>
            <person name="Islam R."/>
            <person name="Rashid M.M."/>
            <person name="Khan S.A."/>
            <person name="Rahman M.S."/>
            <person name="Alam M."/>
        </authorList>
    </citation>
    <scope>NUCLEOTIDE SEQUENCE [LARGE SCALE GENOMIC DNA]</scope>
    <source>
        <strain evidence="2">cv. CVL-1</strain>
        <tissue evidence="1">Whole seedling</tissue>
    </source>
</reference>
<dbReference type="EMBL" id="AWWV01011075">
    <property type="protein sequence ID" value="OMO74726.1"/>
    <property type="molecule type" value="Genomic_DNA"/>
</dbReference>
<name>A0A1R3HWJ1_COCAP</name>
<proteinExistence type="predicted"/>
<dbReference type="Gramene" id="OMO74726">
    <property type="protein sequence ID" value="OMO74726"/>
    <property type="gene ID" value="CCACVL1_16503"/>
</dbReference>
<evidence type="ECO:0000313" key="2">
    <source>
        <dbReference type="Proteomes" id="UP000188268"/>
    </source>
</evidence>
<protein>
    <submittedName>
        <fullName evidence="1">Uncharacterized protein</fullName>
    </submittedName>
</protein>
<evidence type="ECO:0000313" key="1">
    <source>
        <dbReference type="EMBL" id="OMO74726.1"/>
    </source>
</evidence>
<organism evidence="1 2">
    <name type="scientific">Corchorus capsularis</name>
    <name type="common">Jute</name>
    <dbReference type="NCBI Taxonomy" id="210143"/>
    <lineage>
        <taxon>Eukaryota</taxon>
        <taxon>Viridiplantae</taxon>
        <taxon>Streptophyta</taxon>
        <taxon>Embryophyta</taxon>
        <taxon>Tracheophyta</taxon>
        <taxon>Spermatophyta</taxon>
        <taxon>Magnoliopsida</taxon>
        <taxon>eudicotyledons</taxon>
        <taxon>Gunneridae</taxon>
        <taxon>Pentapetalae</taxon>
        <taxon>rosids</taxon>
        <taxon>malvids</taxon>
        <taxon>Malvales</taxon>
        <taxon>Malvaceae</taxon>
        <taxon>Grewioideae</taxon>
        <taxon>Apeibeae</taxon>
        <taxon>Corchorus</taxon>
    </lineage>
</organism>
<dbReference type="AlphaFoldDB" id="A0A1R3HWJ1"/>
<sequence length="24" mass="2549">MAIGEWRVSGYLHGLGLVDMSGSL</sequence>
<accession>A0A1R3HWJ1</accession>